<dbReference type="Proteomes" id="UP000277007">
    <property type="component" value="Unassembled WGS sequence"/>
</dbReference>
<feature type="binding site" evidence="10">
    <location>
        <position position="129"/>
    </location>
    <ligand>
        <name>substrate</name>
    </ligand>
</feature>
<feature type="binding site" evidence="10">
    <location>
        <position position="176"/>
    </location>
    <ligand>
        <name>substrate</name>
    </ligand>
</feature>
<dbReference type="OrthoDB" id="9810929at2"/>
<comment type="subunit">
    <text evidence="10">Homotetramer.</text>
</comment>
<evidence type="ECO:0000256" key="3">
    <source>
        <dbReference type="ARBA" id="ARBA00004496"/>
    </source>
</evidence>
<evidence type="ECO:0000313" key="13">
    <source>
        <dbReference type="Proteomes" id="UP000277007"/>
    </source>
</evidence>
<keyword evidence="6 10" id="KW-0479">Metal-binding</keyword>
<dbReference type="GO" id="GO:0008270">
    <property type="term" value="F:zinc ion binding"/>
    <property type="evidence" value="ECO:0007669"/>
    <property type="project" value="UniProtKB-UniRule"/>
</dbReference>
<dbReference type="SUPFAM" id="SSF53697">
    <property type="entry name" value="SIS domain"/>
    <property type="match status" value="1"/>
</dbReference>
<comment type="pathway">
    <text evidence="10">Carbohydrate biosynthesis; D-glycero-D-manno-heptose 7-phosphate biosynthesis; D-glycero-alpha-D-manno-heptose 7-phosphate and D-glycero-beta-D-manno-heptose 7-phosphate from sedoheptulose 7-phosphate: step 1/1.</text>
</comment>
<name>A0A431VB55_9PROT</name>
<dbReference type="GO" id="GO:2001061">
    <property type="term" value="P:D-glycero-D-manno-heptose 7-phosphate biosynthetic process"/>
    <property type="evidence" value="ECO:0007669"/>
    <property type="project" value="UniProtKB-UniPathway"/>
</dbReference>
<proteinExistence type="inferred from homology"/>
<feature type="binding site" evidence="10">
    <location>
        <position position="65"/>
    </location>
    <ligand>
        <name>Zn(2+)</name>
        <dbReference type="ChEBI" id="CHEBI:29105"/>
    </ligand>
</feature>
<comment type="miscellaneous">
    <text evidence="10">The reaction produces a racemic mixture of D-glycero-alpha-D-manno-heptose 7-phosphate and D-glycero-beta-D-manno-heptose 7-phosphate.</text>
</comment>
<comment type="similarity">
    <text evidence="4 10">Belongs to the SIS family. GmhA subfamily.</text>
</comment>
<reference evidence="12 13" key="1">
    <citation type="submission" date="2018-12" db="EMBL/GenBank/DDBJ databases">
        <authorList>
            <person name="Yang Y."/>
        </authorList>
    </citation>
    <scope>NUCLEOTIDE SEQUENCE [LARGE SCALE GENOMIC DNA]</scope>
    <source>
        <strain evidence="12 13">L-25-5w-1</strain>
    </source>
</reference>
<sequence length="195" mass="20300">MVAQASTAPSLLGYLDSAIEVLKRTTETLDPARMEAAVAACTTALGAGKALLVCGNGGSASDAMHITGELVGRFLKERRGLKAICLSSNPAVLTAWSNDYSYDTVFSRQTEAYGEAGGVILGLSTSGNSRNVIAAFEVAKSLGMTTIGVTGEGGGKMAAVSDILIDVPSRSTPLIQQVHICLYHYLCEQIEARLA</sequence>
<dbReference type="GO" id="GO:0005737">
    <property type="term" value="C:cytoplasm"/>
    <property type="evidence" value="ECO:0007669"/>
    <property type="project" value="UniProtKB-SubCell"/>
</dbReference>
<dbReference type="CDD" id="cd05006">
    <property type="entry name" value="SIS_GmhA"/>
    <property type="match status" value="1"/>
</dbReference>
<feature type="binding site" evidence="10">
    <location>
        <begin position="124"/>
        <end position="126"/>
    </location>
    <ligand>
        <name>substrate</name>
    </ligand>
</feature>
<feature type="domain" description="SIS" evidence="11">
    <location>
        <begin position="41"/>
        <end position="195"/>
    </location>
</feature>
<evidence type="ECO:0000256" key="10">
    <source>
        <dbReference type="HAMAP-Rule" id="MF_00067"/>
    </source>
</evidence>
<keyword evidence="7 10" id="KW-0862">Zinc</keyword>
<evidence type="ECO:0000256" key="6">
    <source>
        <dbReference type="ARBA" id="ARBA00022723"/>
    </source>
</evidence>
<dbReference type="InterPro" id="IPR046348">
    <property type="entry name" value="SIS_dom_sf"/>
</dbReference>
<comment type="catalytic activity">
    <reaction evidence="1 10">
        <text>2 D-sedoheptulose 7-phosphate = D-glycero-alpha-D-manno-heptose 7-phosphate + D-glycero-beta-D-manno-heptose 7-phosphate</text>
        <dbReference type="Rhea" id="RHEA:27489"/>
        <dbReference type="ChEBI" id="CHEBI:57483"/>
        <dbReference type="ChEBI" id="CHEBI:60203"/>
        <dbReference type="ChEBI" id="CHEBI:60204"/>
        <dbReference type="EC" id="5.3.1.28"/>
    </reaction>
</comment>
<keyword evidence="5 10" id="KW-0963">Cytoplasm</keyword>
<accession>A0A431VB55</accession>
<dbReference type="Gene3D" id="3.40.50.10490">
    <property type="entry name" value="Glucose-6-phosphate isomerase like protein, domain 1"/>
    <property type="match status" value="1"/>
</dbReference>
<dbReference type="EC" id="5.3.1.28" evidence="10"/>
<feature type="binding site" evidence="10">
    <location>
        <position position="69"/>
    </location>
    <ligand>
        <name>substrate</name>
    </ligand>
</feature>
<comment type="function">
    <text evidence="2 10">Catalyzes the isomerization of sedoheptulose 7-phosphate in D-glycero-D-manno-heptose 7-phosphate.</text>
</comment>
<dbReference type="GO" id="GO:0005975">
    <property type="term" value="P:carbohydrate metabolic process"/>
    <property type="evidence" value="ECO:0007669"/>
    <property type="project" value="UniProtKB-UniRule"/>
</dbReference>
<dbReference type="InterPro" id="IPR001347">
    <property type="entry name" value="SIS_dom"/>
</dbReference>
<dbReference type="GO" id="GO:0008968">
    <property type="term" value="F:D-sedoheptulose 7-phosphate isomerase activity"/>
    <property type="evidence" value="ECO:0007669"/>
    <property type="project" value="UniProtKB-UniRule"/>
</dbReference>
<feature type="binding site" evidence="10">
    <location>
        <begin position="98"/>
        <end position="99"/>
    </location>
    <ligand>
        <name>substrate</name>
    </ligand>
</feature>
<feature type="binding site" evidence="10">
    <location>
        <position position="184"/>
    </location>
    <ligand>
        <name>Zn(2+)</name>
        <dbReference type="ChEBI" id="CHEBI:29105"/>
    </ligand>
</feature>
<dbReference type="AlphaFoldDB" id="A0A431VB55"/>
<dbReference type="InterPro" id="IPR035461">
    <property type="entry name" value="GmhA/DiaA"/>
</dbReference>
<dbReference type="HAMAP" id="MF_00067">
    <property type="entry name" value="GmhA"/>
    <property type="match status" value="1"/>
</dbReference>
<dbReference type="PANTHER" id="PTHR30390">
    <property type="entry name" value="SEDOHEPTULOSE 7-PHOSPHATE ISOMERASE / DNAA INITIATOR-ASSOCIATING FACTOR FOR REPLICATION INITIATION"/>
    <property type="match status" value="1"/>
</dbReference>
<comment type="cofactor">
    <cofactor evidence="10">
        <name>Zn(2+)</name>
        <dbReference type="ChEBI" id="CHEBI:29105"/>
    </cofactor>
    <text evidence="10">Binds 1 zinc ion per subunit.</text>
</comment>
<feature type="binding site" evidence="10">
    <location>
        <position position="176"/>
    </location>
    <ligand>
        <name>Zn(2+)</name>
        <dbReference type="ChEBI" id="CHEBI:29105"/>
    </ligand>
</feature>
<feature type="binding site" evidence="10">
    <location>
        <position position="69"/>
    </location>
    <ligand>
        <name>Zn(2+)</name>
        <dbReference type="ChEBI" id="CHEBI:29105"/>
    </ligand>
</feature>
<comment type="caution">
    <text evidence="12">The sequence shown here is derived from an EMBL/GenBank/DDBJ whole genome shotgun (WGS) entry which is preliminary data.</text>
</comment>
<dbReference type="Pfam" id="PF13580">
    <property type="entry name" value="SIS_2"/>
    <property type="match status" value="1"/>
</dbReference>
<organism evidence="12 13">
    <name type="scientific">Azospirillum griseum</name>
    <dbReference type="NCBI Taxonomy" id="2496639"/>
    <lineage>
        <taxon>Bacteria</taxon>
        <taxon>Pseudomonadati</taxon>
        <taxon>Pseudomonadota</taxon>
        <taxon>Alphaproteobacteria</taxon>
        <taxon>Rhodospirillales</taxon>
        <taxon>Azospirillaceae</taxon>
        <taxon>Azospirillum</taxon>
    </lineage>
</organism>
<evidence type="ECO:0000256" key="5">
    <source>
        <dbReference type="ARBA" id="ARBA00022490"/>
    </source>
</evidence>
<keyword evidence="9 10" id="KW-0119">Carbohydrate metabolism</keyword>
<keyword evidence="8 10" id="KW-0413">Isomerase</keyword>
<evidence type="ECO:0000259" key="11">
    <source>
        <dbReference type="PROSITE" id="PS51464"/>
    </source>
</evidence>
<evidence type="ECO:0000256" key="8">
    <source>
        <dbReference type="ARBA" id="ARBA00023235"/>
    </source>
</evidence>
<dbReference type="UniPathway" id="UPA00041">
    <property type="reaction ID" value="UER00436"/>
</dbReference>
<dbReference type="RefSeq" id="WP_126619879.1">
    <property type="nucleotide sequence ID" value="NZ_JBHUCY010000017.1"/>
</dbReference>
<dbReference type="InterPro" id="IPR004515">
    <property type="entry name" value="Phosphoheptose_Isoase"/>
</dbReference>
<comment type="subcellular location">
    <subcellularLocation>
        <location evidence="3 10">Cytoplasm</location>
    </subcellularLocation>
</comment>
<gene>
    <name evidence="10" type="primary">gmhA</name>
    <name evidence="12" type="ORF">EJ903_23035</name>
</gene>
<evidence type="ECO:0000256" key="2">
    <source>
        <dbReference type="ARBA" id="ARBA00003172"/>
    </source>
</evidence>
<evidence type="ECO:0000256" key="4">
    <source>
        <dbReference type="ARBA" id="ARBA00009894"/>
    </source>
</evidence>
<protein>
    <recommendedName>
        <fullName evidence="10">Phosphoheptose isomerase</fullName>
        <ecNumber evidence="10">5.3.1.28</ecNumber>
    </recommendedName>
    <alternativeName>
        <fullName evidence="10">Sedoheptulose 7-phosphate isomerase</fullName>
    </alternativeName>
</protein>
<evidence type="ECO:0000256" key="1">
    <source>
        <dbReference type="ARBA" id="ARBA00000348"/>
    </source>
</evidence>
<dbReference type="InterPro" id="IPR050099">
    <property type="entry name" value="SIS_GmhA/DiaA_subfam"/>
</dbReference>
<dbReference type="GO" id="GO:0097367">
    <property type="term" value="F:carbohydrate derivative binding"/>
    <property type="evidence" value="ECO:0007669"/>
    <property type="project" value="InterPro"/>
</dbReference>
<evidence type="ECO:0000256" key="9">
    <source>
        <dbReference type="ARBA" id="ARBA00023277"/>
    </source>
</evidence>
<evidence type="ECO:0000256" key="7">
    <source>
        <dbReference type="ARBA" id="ARBA00022833"/>
    </source>
</evidence>
<keyword evidence="13" id="KW-1185">Reference proteome</keyword>
<dbReference type="EMBL" id="RXMA01000034">
    <property type="protein sequence ID" value="RTR15533.1"/>
    <property type="molecule type" value="Genomic_DNA"/>
</dbReference>
<feature type="binding site" evidence="10">
    <location>
        <begin position="56"/>
        <end position="58"/>
    </location>
    <ligand>
        <name>substrate</name>
    </ligand>
</feature>
<dbReference type="PROSITE" id="PS51464">
    <property type="entry name" value="SIS"/>
    <property type="match status" value="1"/>
</dbReference>
<evidence type="ECO:0000313" key="12">
    <source>
        <dbReference type="EMBL" id="RTR15533.1"/>
    </source>
</evidence>